<dbReference type="RefSeq" id="WP_021287307.1">
    <property type="nucleotide sequence ID" value="NZ_AUPZ01000006.1"/>
</dbReference>
<feature type="domain" description="HPP transmembrane region" evidence="2">
    <location>
        <begin position="19"/>
        <end position="181"/>
    </location>
</feature>
<keyword evidence="1" id="KW-0812">Transmembrane</keyword>
<keyword evidence="4" id="KW-1185">Reference proteome</keyword>
<feature type="transmembrane region" description="Helical" evidence="1">
    <location>
        <begin position="82"/>
        <end position="100"/>
    </location>
</feature>
<accession>T0JFG0</accession>
<dbReference type="PATRIC" id="fig|1172190.3.peg.1011"/>
<dbReference type="InterPro" id="IPR058581">
    <property type="entry name" value="TM_HPP"/>
</dbReference>
<dbReference type="InterPro" id="IPR007065">
    <property type="entry name" value="HPP"/>
</dbReference>
<evidence type="ECO:0000313" key="3">
    <source>
        <dbReference type="EMBL" id="EQB39720.1"/>
    </source>
</evidence>
<evidence type="ECO:0000256" key="1">
    <source>
        <dbReference type="SAM" id="Phobius"/>
    </source>
</evidence>
<reference evidence="3 4" key="1">
    <citation type="submission" date="2013-07" db="EMBL/GenBank/DDBJ databases">
        <title>Sulfurimonas hongkongensis AST-10 Genome Sequencing.</title>
        <authorList>
            <person name="Cai L."/>
            <person name="Zhang T."/>
        </authorList>
    </citation>
    <scope>NUCLEOTIDE SEQUENCE [LARGE SCALE GENOMIC DNA]</scope>
    <source>
        <strain evidence="3 4">AST-10</strain>
    </source>
</reference>
<evidence type="ECO:0000259" key="2">
    <source>
        <dbReference type="Pfam" id="PF04982"/>
    </source>
</evidence>
<keyword evidence="1" id="KW-0472">Membrane</keyword>
<feature type="transmembrane region" description="Helical" evidence="1">
    <location>
        <begin position="106"/>
        <end position="125"/>
    </location>
</feature>
<protein>
    <recommendedName>
        <fullName evidence="2">HPP transmembrane region domain-containing protein</fullName>
    </recommendedName>
</protein>
<dbReference type="eggNOG" id="COG3448">
    <property type="taxonomic scope" value="Bacteria"/>
</dbReference>
<name>T0JFG0_9BACT</name>
<evidence type="ECO:0000313" key="4">
    <source>
        <dbReference type="Proteomes" id="UP000015520"/>
    </source>
</evidence>
<organism evidence="3 4">
    <name type="scientific">Sulfurimonas hongkongensis</name>
    <dbReference type="NCBI Taxonomy" id="1172190"/>
    <lineage>
        <taxon>Bacteria</taxon>
        <taxon>Pseudomonadati</taxon>
        <taxon>Campylobacterota</taxon>
        <taxon>Epsilonproteobacteria</taxon>
        <taxon>Campylobacterales</taxon>
        <taxon>Sulfurimonadaceae</taxon>
        <taxon>Sulfurimonas</taxon>
    </lineage>
</organism>
<dbReference type="PANTHER" id="PTHR33741">
    <property type="entry name" value="TRANSMEMBRANE PROTEIN DDB_G0269096-RELATED"/>
    <property type="match status" value="1"/>
</dbReference>
<feature type="transmembrane region" description="Helical" evidence="1">
    <location>
        <begin position="146"/>
        <end position="169"/>
    </location>
</feature>
<sequence length="185" mass="20383">MIIVKQYFSKMKGFEKSPPREPFKKIIWSWIGAFFGIFFVSFIPEMMDLGIINSLFIVGSFGASAVLVYGAPQSDFAQPRNLIGGHLISAIIGVSVYKFINLDISILGALAVSLSIVMMHFTCTLHPPGGGTALIAVIGGRAIHDLGYLYVLSPIALGAFLLLFIALVVNNFSRNPKRHYPRYWI</sequence>
<gene>
    <name evidence="3" type="ORF">M947_05185</name>
</gene>
<dbReference type="Proteomes" id="UP000015520">
    <property type="component" value="Unassembled WGS sequence"/>
</dbReference>
<dbReference type="AlphaFoldDB" id="T0JFG0"/>
<dbReference type="PANTHER" id="PTHR33741:SF5">
    <property type="entry name" value="TRANSMEMBRANE PROTEIN DDB_G0269096-RELATED"/>
    <property type="match status" value="1"/>
</dbReference>
<keyword evidence="1" id="KW-1133">Transmembrane helix</keyword>
<dbReference type="EMBL" id="AUPZ01000006">
    <property type="protein sequence ID" value="EQB39720.1"/>
    <property type="molecule type" value="Genomic_DNA"/>
</dbReference>
<dbReference type="STRING" id="1172190.M947_05185"/>
<feature type="transmembrane region" description="Helical" evidence="1">
    <location>
        <begin position="26"/>
        <end position="43"/>
    </location>
</feature>
<dbReference type="Pfam" id="PF04982">
    <property type="entry name" value="TM_HPP"/>
    <property type="match status" value="1"/>
</dbReference>
<feature type="transmembrane region" description="Helical" evidence="1">
    <location>
        <begin position="49"/>
        <end position="70"/>
    </location>
</feature>
<proteinExistence type="predicted"/>
<comment type="caution">
    <text evidence="3">The sequence shown here is derived from an EMBL/GenBank/DDBJ whole genome shotgun (WGS) entry which is preliminary data.</text>
</comment>